<dbReference type="Pfam" id="PF01695">
    <property type="entry name" value="IstB_IS21"/>
    <property type="match status" value="1"/>
</dbReference>
<protein>
    <recommendedName>
        <fullName evidence="1">IstB-like ATP-binding domain-containing protein</fullName>
    </recommendedName>
</protein>
<sequence length="289" mass="32575">MTEKLAELTCKDCKETYTPASAGFLGITIRMDGGRCSKCKMEALKAWEAEEAALKAQEIAAQRLKWRRGSGIPVKFLTAEFGTWDKDRPGNVDYAYKKCLKYAEGFPICYFKEIIEKEKPAYPSLMLMSPWVDAAQPGNGVGKTHLVAAIANNIFNRWKGETAICPVKFITEGDLFNSIQATFGYSAEDRKRKPSLTRIIEILTYIPLLIIDDIGKEQRKNVEFVQSQLFALINARYNADRPVILTTNLNTIALGAHLEGDAEAITDRLIEMCGKDYFIEMTGESYRRR</sequence>
<dbReference type="EMBL" id="LAZR01034797">
    <property type="protein sequence ID" value="KKL44332.1"/>
    <property type="molecule type" value="Genomic_DNA"/>
</dbReference>
<dbReference type="GO" id="GO:0006260">
    <property type="term" value="P:DNA replication"/>
    <property type="evidence" value="ECO:0007669"/>
    <property type="project" value="TreeGrafter"/>
</dbReference>
<dbReference type="PANTHER" id="PTHR30050:SF4">
    <property type="entry name" value="ATP-BINDING PROTEIN RV3427C IN INSERTION SEQUENCE-RELATED"/>
    <property type="match status" value="1"/>
</dbReference>
<dbReference type="InterPro" id="IPR002611">
    <property type="entry name" value="IstB_ATP-bd"/>
</dbReference>
<dbReference type="AlphaFoldDB" id="A0A0F9EZT2"/>
<dbReference type="InterPro" id="IPR027417">
    <property type="entry name" value="P-loop_NTPase"/>
</dbReference>
<evidence type="ECO:0000313" key="2">
    <source>
        <dbReference type="EMBL" id="KKL44332.1"/>
    </source>
</evidence>
<dbReference type="PANTHER" id="PTHR30050">
    <property type="entry name" value="CHROMOSOMAL REPLICATION INITIATOR PROTEIN DNAA"/>
    <property type="match status" value="1"/>
</dbReference>
<accession>A0A0F9EZT2</accession>
<name>A0A0F9EZT2_9ZZZZ</name>
<dbReference type="Gene3D" id="3.40.50.300">
    <property type="entry name" value="P-loop containing nucleotide triphosphate hydrolases"/>
    <property type="match status" value="1"/>
</dbReference>
<organism evidence="2">
    <name type="scientific">marine sediment metagenome</name>
    <dbReference type="NCBI Taxonomy" id="412755"/>
    <lineage>
        <taxon>unclassified sequences</taxon>
        <taxon>metagenomes</taxon>
        <taxon>ecological metagenomes</taxon>
    </lineage>
</organism>
<gene>
    <name evidence="2" type="ORF">LCGC14_2366720</name>
</gene>
<comment type="caution">
    <text evidence="2">The sequence shown here is derived from an EMBL/GenBank/DDBJ whole genome shotgun (WGS) entry which is preliminary data.</text>
</comment>
<dbReference type="CDD" id="cd00009">
    <property type="entry name" value="AAA"/>
    <property type="match status" value="1"/>
</dbReference>
<dbReference type="GO" id="GO:0005524">
    <property type="term" value="F:ATP binding"/>
    <property type="evidence" value="ECO:0007669"/>
    <property type="project" value="InterPro"/>
</dbReference>
<evidence type="ECO:0000259" key="1">
    <source>
        <dbReference type="Pfam" id="PF01695"/>
    </source>
</evidence>
<proteinExistence type="predicted"/>
<dbReference type="SUPFAM" id="SSF52540">
    <property type="entry name" value="P-loop containing nucleoside triphosphate hydrolases"/>
    <property type="match status" value="1"/>
</dbReference>
<reference evidence="2" key="1">
    <citation type="journal article" date="2015" name="Nature">
        <title>Complex archaea that bridge the gap between prokaryotes and eukaryotes.</title>
        <authorList>
            <person name="Spang A."/>
            <person name="Saw J.H."/>
            <person name="Jorgensen S.L."/>
            <person name="Zaremba-Niedzwiedzka K."/>
            <person name="Martijn J."/>
            <person name="Lind A.E."/>
            <person name="van Eijk R."/>
            <person name="Schleper C."/>
            <person name="Guy L."/>
            <person name="Ettema T.J."/>
        </authorList>
    </citation>
    <scope>NUCLEOTIDE SEQUENCE</scope>
</reference>
<feature type="domain" description="IstB-like ATP-binding" evidence="1">
    <location>
        <begin position="138"/>
        <end position="289"/>
    </location>
</feature>